<dbReference type="RefSeq" id="WP_342586254.1">
    <property type="nucleotide sequence ID" value="NZ_MCRJ01000053.1"/>
</dbReference>
<evidence type="ECO:0000313" key="3">
    <source>
        <dbReference type="Proteomes" id="UP000094622"/>
    </source>
</evidence>
<dbReference type="EMBL" id="MCRJ01000053">
    <property type="protein sequence ID" value="ODN70361.1"/>
    <property type="molecule type" value="Genomic_DNA"/>
</dbReference>
<comment type="caution">
    <text evidence="2">The sequence shown here is derived from an EMBL/GenBank/DDBJ whole genome shotgun (WGS) entry which is preliminary data.</text>
</comment>
<dbReference type="AlphaFoldDB" id="A0A1E3H4B5"/>
<gene>
    <name evidence="2" type="ORF">A6302_02339</name>
</gene>
<dbReference type="Gene3D" id="3.40.50.2300">
    <property type="match status" value="1"/>
</dbReference>
<keyword evidence="3" id="KW-1185">Reference proteome</keyword>
<evidence type="ECO:0000313" key="2">
    <source>
        <dbReference type="EMBL" id="ODN70361.1"/>
    </source>
</evidence>
<dbReference type="InterPro" id="IPR011006">
    <property type="entry name" value="CheY-like_superfamily"/>
</dbReference>
<sequence length="151" mass="16505">MSARRRRPLAEWHAVVLHRPHPAADALVRQLERLRITTRLVWPELTAAEASADVVFFDADMGYDGQFPWPAGHAPMPLVALIGSEAPGRVEWALAQGSDAHLLKPIGSAGVYSAILIAAHGFAARSPRPRRSAIWKAGCVAVRTWFAPWST</sequence>
<organism evidence="2 3">
    <name type="scientific">Methylobrevis pamukkalensis</name>
    <dbReference type="NCBI Taxonomy" id="1439726"/>
    <lineage>
        <taxon>Bacteria</taxon>
        <taxon>Pseudomonadati</taxon>
        <taxon>Pseudomonadota</taxon>
        <taxon>Alphaproteobacteria</taxon>
        <taxon>Hyphomicrobiales</taxon>
        <taxon>Pleomorphomonadaceae</taxon>
        <taxon>Methylobrevis</taxon>
    </lineage>
</organism>
<dbReference type="Pfam" id="PF21332">
    <property type="entry name" value="AmiR_N"/>
    <property type="match status" value="1"/>
</dbReference>
<dbReference type="Proteomes" id="UP000094622">
    <property type="component" value="Unassembled WGS sequence"/>
</dbReference>
<evidence type="ECO:0000259" key="1">
    <source>
        <dbReference type="Pfam" id="PF21332"/>
    </source>
</evidence>
<proteinExistence type="predicted"/>
<reference evidence="2 3" key="1">
    <citation type="submission" date="2016-07" db="EMBL/GenBank/DDBJ databases">
        <title>Draft Genome Sequence of Methylobrevis pamukkalensis PK2.</title>
        <authorList>
            <person name="Vasilenko O.V."/>
            <person name="Doronina N.V."/>
            <person name="Shmareva M.N."/>
            <person name="Tarlachkov S.V."/>
            <person name="Mustakhimov I."/>
            <person name="Trotsenko Y.A."/>
        </authorList>
    </citation>
    <scope>NUCLEOTIDE SEQUENCE [LARGE SCALE GENOMIC DNA]</scope>
    <source>
        <strain evidence="2 3">PK2</strain>
    </source>
</reference>
<dbReference type="InterPro" id="IPR049021">
    <property type="entry name" value="AmiR_N"/>
</dbReference>
<protein>
    <recommendedName>
        <fullName evidence="1">AmiR N-terminal domain-containing protein</fullName>
    </recommendedName>
</protein>
<feature type="domain" description="AmiR N-terminal" evidence="1">
    <location>
        <begin position="13"/>
        <end position="118"/>
    </location>
</feature>
<name>A0A1E3H4B5_9HYPH</name>
<dbReference type="SUPFAM" id="SSF52172">
    <property type="entry name" value="CheY-like"/>
    <property type="match status" value="1"/>
</dbReference>
<accession>A0A1E3H4B5</accession>